<keyword evidence="4" id="KW-0788">Thiol protease</keyword>
<dbReference type="SMART" id="SM00720">
    <property type="entry name" value="calpain_III"/>
    <property type="match status" value="1"/>
</dbReference>
<dbReference type="GO" id="GO:0005737">
    <property type="term" value="C:cytoplasm"/>
    <property type="evidence" value="ECO:0007669"/>
    <property type="project" value="TreeGrafter"/>
</dbReference>
<dbReference type="PROSITE" id="PS50203">
    <property type="entry name" value="CALPAIN_CAT"/>
    <property type="match status" value="1"/>
</dbReference>
<accession>A0A0B7A8H6</accession>
<organism evidence="8">
    <name type="scientific">Arion vulgaris</name>
    <dbReference type="NCBI Taxonomy" id="1028688"/>
    <lineage>
        <taxon>Eukaryota</taxon>
        <taxon>Metazoa</taxon>
        <taxon>Spiralia</taxon>
        <taxon>Lophotrochozoa</taxon>
        <taxon>Mollusca</taxon>
        <taxon>Gastropoda</taxon>
        <taxon>Heterobranchia</taxon>
        <taxon>Euthyneura</taxon>
        <taxon>Panpulmonata</taxon>
        <taxon>Eupulmonata</taxon>
        <taxon>Stylommatophora</taxon>
        <taxon>Helicina</taxon>
        <taxon>Arionoidea</taxon>
        <taxon>Arionidae</taxon>
        <taxon>Arion</taxon>
    </lineage>
</organism>
<protein>
    <recommendedName>
        <fullName evidence="7">Calpain catalytic domain-containing protein</fullName>
    </recommendedName>
</protein>
<evidence type="ECO:0000256" key="1">
    <source>
        <dbReference type="ARBA" id="ARBA00007623"/>
    </source>
</evidence>
<dbReference type="InterPro" id="IPR011992">
    <property type="entry name" value="EF-hand-dom_pair"/>
</dbReference>
<dbReference type="PANTHER" id="PTHR10183:SF379">
    <property type="entry name" value="CALPAIN-5"/>
    <property type="match status" value="1"/>
</dbReference>
<dbReference type="PANTHER" id="PTHR10183">
    <property type="entry name" value="CALPAIN"/>
    <property type="match status" value="1"/>
</dbReference>
<dbReference type="Pfam" id="PF00648">
    <property type="entry name" value="Peptidase_C2"/>
    <property type="match status" value="1"/>
</dbReference>
<feature type="domain" description="Calpain catalytic" evidence="7">
    <location>
        <begin position="1"/>
        <end position="59"/>
    </location>
</feature>
<dbReference type="GO" id="GO:0004198">
    <property type="term" value="F:calcium-dependent cysteine-type endopeptidase activity"/>
    <property type="evidence" value="ECO:0007669"/>
    <property type="project" value="InterPro"/>
</dbReference>
<evidence type="ECO:0000256" key="5">
    <source>
        <dbReference type="PIRSR" id="PIRSR622684-1"/>
    </source>
</evidence>
<feature type="active site" evidence="5">
    <location>
        <position position="2"/>
    </location>
</feature>
<evidence type="ECO:0000256" key="6">
    <source>
        <dbReference type="PROSITE-ProRule" id="PRU00239"/>
    </source>
</evidence>
<evidence type="ECO:0000256" key="3">
    <source>
        <dbReference type="ARBA" id="ARBA00022801"/>
    </source>
</evidence>
<dbReference type="InterPro" id="IPR022682">
    <property type="entry name" value="Calpain_domain_III"/>
</dbReference>
<evidence type="ECO:0000256" key="2">
    <source>
        <dbReference type="ARBA" id="ARBA00022670"/>
    </source>
</evidence>
<dbReference type="AlphaFoldDB" id="A0A0B7A8H6"/>
<evidence type="ECO:0000256" key="4">
    <source>
        <dbReference type="ARBA" id="ARBA00022807"/>
    </source>
</evidence>
<keyword evidence="2" id="KW-0645">Protease</keyword>
<feature type="non-terminal residue" evidence="8">
    <location>
        <position position="1"/>
    </location>
</feature>
<proteinExistence type="inferred from homology"/>
<gene>
    <name evidence="8" type="primary">ORF103906</name>
</gene>
<keyword evidence="3" id="KW-0378">Hydrolase</keyword>
<comment type="similarity">
    <text evidence="1">Belongs to the peptidase C2 family.</text>
</comment>
<dbReference type="EMBL" id="HACG01030429">
    <property type="protein sequence ID" value="CEK77294.1"/>
    <property type="molecule type" value="Transcribed_RNA"/>
</dbReference>
<dbReference type="SUPFAM" id="SSF49758">
    <property type="entry name" value="Calpain large subunit, middle domain (domain III)"/>
    <property type="match status" value="1"/>
</dbReference>
<dbReference type="InterPro" id="IPR036213">
    <property type="entry name" value="Calpain_III_sf"/>
</dbReference>
<dbReference type="InterPro" id="IPR022684">
    <property type="entry name" value="Calpain_cysteine_protease"/>
</dbReference>
<sequence>RNPWGRGEWNGSWSDKSPEWNSLSKKKKTVITRKDDGEFWISLTDFRKYFDELELCHLSPDGLTQELADNLHVSQWHISEHYGSWVKDVSAGGPPSSLTSKKFWSNPQFALAVSRDTTVVISLFEVDSLLHRGIDDISIGFVIFKLQKGNNPSRITAENVHEYSPQLIETSGPYWPYRERTVRYTLEAGLHVIVPCTFKANQAAEFYLRIFSVEDMSVKSLIELQTSGPDLVPMSIKNVSDTAVDLAFDDLADTTGVIDAVGLVKVLQAGLAAADVKQDGYSLETCRCLVGLFNTQSSSSSSCSLNKDGLRKLCSDLGTWQATFREVDTDSSQDLNVDQLNTLFQKFDFPAGREAVEAIFRRYGGRRGHITEEDFVQGFCKTLQQYRTFKQLQHDRKVNMTFREWMLSVLQT</sequence>
<dbReference type="Pfam" id="PF01067">
    <property type="entry name" value="Calpain_III"/>
    <property type="match status" value="1"/>
</dbReference>
<name>A0A0B7A8H6_9EUPU</name>
<dbReference type="InterPro" id="IPR022683">
    <property type="entry name" value="Calpain_III"/>
</dbReference>
<dbReference type="Gene3D" id="2.60.120.380">
    <property type="match status" value="1"/>
</dbReference>
<evidence type="ECO:0000313" key="8">
    <source>
        <dbReference type="EMBL" id="CEK77294.1"/>
    </source>
</evidence>
<dbReference type="SUPFAM" id="SSF47473">
    <property type="entry name" value="EF-hand"/>
    <property type="match status" value="1"/>
</dbReference>
<dbReference type="InterPro" id="IPR038765">
    <property type="entry name" value="Papain-like_cys_pep_sf"/>
</dbReference>
<reference evidence="8" key="1">
    <citation type="submission" date="2014-12" db="EMBL/GenBank/DDBJ databases">
        <title>Insight into the proteome of Arion vulgaris.</title>
        <authorList>
            <person name="Aradska J."/>
            <person name="Bulat T."/>
            <person name="Smidak R."/>
            <person name="Sarate P."/>
            <person name="Gangsoo J."/>
            <person name="Sialana F."/>
            <person name="Bilban M."/>
            <person name="Lubec G."/>
        </authorList>
    </citation>
    <scope>NUCLEOTIDE SEQUENCE</scope>
    <source>
        <tissue evidence="8">Skin</tissue>
    </source>
</reference>
<dbReference type="Gene3D" id="3.90.70.10">
    <property type="entry name" value="Cysteine proteinases"/>
    <property type="match status" value="1"/>
</dbReference>
<dbReference type="PRINTS" id="PR00704">
    <property type="entry name" value="CALPAIN"/>
</dbReference>
<dbReference type="InterPro" id="IPR001300">
    <property type="entry name" value="Peptidase_C2_calpain_cat"/>
</dbReference>
<comment type="caution">
    <text evidence="6">Lacks conserved residue(s) required for the propagation of feature annotation.</text>
</comment>
<evidence type="ECO:0000259" key="7">
    <source>
        <dbReference type="PROSITE" id="PS50203"/>
    </source>
</evidence>
<dbReference type="GO" id="GO:0006508">
    <property type="term" value="P:proteolysis"/>
    <property type="evidence" value="ECO:0007669"/>
    <property type="project" value="UniProtKB-KW"/>
</dbReference>
<dbReference type="Gene3D" id="1.10.238.10">
    <property type="entry name" value="EF-hand"/>
    <property type="match status" value="1"/>
</dbReference>
<dbReference type="SUPFAM" id="SSF54001">
    <property type="entry name" value="Cysteine proteinases"/>
    <property type="match status" value="1"/>
</dbReference>